<gene>
    <name evidence="2" type="ORF">G2W53_039695</name>
</gene>
<protein>
    <submittedName>
        <fullName evidence="2">Uncharacterized protein</fullName>
    </submittedName>
</protein>
<keyword evidence="3" id="KW-1185">Reference proteome</keyword>
<dbReference type="Proteomes" id="UP000634136">
    <property type="component" value="Unassembled WGS sequence"/>
</dbReference>
<evidence type="ECO:0000313" key="2">
    <source>
        <dbReference type="EMBL" id="KAF7807534.1"/>
    </source>
</evidence>
<sequence>MTKTDGEDGTHNTVFSVDDVRVFVPSVSSQQRFGGWGRRMGFGAPKRERQSVLALQ</sequence>
<evidence type="ECO:0000256" key="1">
    <source>
        <dbReference type="SAM" id="MobiDB-lite"/>
    </source>
</evidence>
<evidence type="ECO:0000313" key="3">
    <source>
        <dbReference type="Proteomes" id="UP000634136"/>
    </source>
</evidence>
<accession>A0A834SP11</accession>
<feature type="region of interest" description="Disordered" evidence="1">
    <location>
        <begin position="34"/>
        <end position="56"/>
    </location>
</feature>
<organism evidence="2 3">
    <name type="scientific">Senna tora</name>
    <dbReference type="NCBI Taxonomy" id="362788"/>
    <lineage>
        <taxon>Eukaryota</taxon>
        <taxon>Viridiplantae</taxon>
        <taxon>Streptophyta</taxon>
        <taxon>Embryophyta</taxon>
        <taxon>Tracheophyta</taxon>
        <taxon>Spermatophyta</taxon>
        <taxon>Magnoliopsida</taxon>
        <taxon>eudicotyledons</taxon>
        <taxon>Gunneridae</taxon>
        <taxon>Pentapetalae</taxon>
        <taxon>rosids</taxon>
        <taxon>fabids</taxon>
        <taxon>Fabales</taxon>
        <taxon>Fabaceae</taxon>
        <taxon>Caesalpinioideae</taxon>
        <taxon>Cassia clade</taxon>
        <taxon>Senna</taxon>
    </lineage>
</organism>
<name>A0A834SP11_9FABA</name>
<dbReference type="EMBL" id="JAAIUW010000012">
    <property type="protein sequence ID" value="KAF7807534.1"/>
    <property type="molecule type" value="Genomic_DNA"/>
</dbReference>
<reference evidence="2" key="1">
    <citation type="submission" date="2020-09" db="EMBL/GenBank/DDBJ databases">
        <title>Genome-Enabled Discovery of Anthraquinone Biosynthesis in Senna tora.</title>
        <authorList>
            <person name="Kang S.-H."/>
            <person name="Pandey R.P."/>
            <person name="Lee C.-M."/>
            <person name="Sim J.-S."/>
            <person name="Jeong J.-T."/>
            <person name="Choi B.-S."/>
            <person name="Jung M."/>
            <person name="Ginzburg D."/>
            <person name="Zhao K."/>
            <person name="Won S.Y."/>
            <person name="Oh T.-J."/>
            <person name="Yu Y."/>
            <person name="Kim N.-H."/>
            <person name="Lee O.R."/>
            <person name="Lee T.-H."/>
            <person name="Bashyal P."/>
            <person name="Kim T.-S."/>
            <person name="Lee W.-H."/>
            <person name="Kawkins C."/>
            <person name="Kim C.-K."/>
            <person name="Kim J.S."/>
            <person name="Ahn B.O."/>
            <person name="Rhee S.Y."/>
            <person name="Sohng J.K."/>
        </authorList>
    </citation>
    <scope>NUCLEOTIDE SEQUENCE</scope>
    <source>
        <tissue evidence="2">Leaf</tissue>
    </source>
</reference>
<proteinExistence type="predicted"/>
<comment type="caution">
    <text evidence="2">The sequence shown here is derived from an EMBL/GenBank/DDBJ whole genome shotgun (WGS) entry which is preliminary data.</text>
</comment>
<dbReference type="AlphaFoldDB" id="A0A834SP11"/>